<organism evidence="5 6">
    <name type="scientific">Oceanidesulfovibrio marinus</name>
    <dbReference type="NCBI Taxonomy" id="370038"/>
    <lineage>
        <taxon>Bacteria</taxon>
        <taxon>Pseudomonadati</taxon>
        <taxon>Thermodesulfobacteriota</taxon>
        <taxon>Desulfovibrionia</taxon>
        <taxon>Desulfovibrionales</taxon>
        <taxon>Desulfovibrionaceae</taxon>
        <taxon>Oceanidesulfovibrio</taxon>
    </lineage>
</organism>
<evidence type="ECO:0000256" key="3">
    <source>
        <dbReference type="ARBA" id="ARBA00022827"/>
    </source>
</evidence>
<dbReference type="GO" id="GO:0004458">
    <property type="term" value="F:D-lactate dehydrogenase (cytochrome) activity"/>
    <property type="evidence" value="ECO:0007669"/>
    <property type="project" value="TreeGrafter"/>
</dbReference>
<dbReference type="RefSeq" id="WP_144305689.1">
    <property type="nucleotide sequence ID" value="NZ_QMIF01000007.1"/>
</dbReference>
<dbReference type="SUPFAM" id="SSF55103">
    <property type="entry name" value="FAD-linked oxidases, C-terminal domain"/>
    <property type="match status" value="1"/>
</dbReference>
<dbReference type="EMBL" id="QMIF01000007">
    <property type="protein sequence ID" value="TVM33467.1"/>
    <property type="molecule type" value="Genomic_DNA"/>
</dbReference>
<gene>
    <name evidence="5" type="ORF">DQK91_12470</name>
</gene>
<dbReference type="InterPro" id="IPR036318">
    <property type="entry name" value="FAD-bd_PCMH-like_sf"/>
</dbReference>
<dbReference type="PANTHER" id="PTHR11748">
    <property type="entry name" value="D-LACTATE DEHYDROGENASE"/>
    <property type="match status" value="1"/>
</dbReference>
<sequence length="521" mass="57786">MQIEPFLSELRDRIGHQHVSHDDAVLRELSTNTLGLERRILARIRPQSTQDVVLAVAAAGRHGVPLYPISRGWNIGYGSKTPVLDDCAVLDLSGMNAIREYDPVLGAVVVEPGVSQRQLHQFLVDRNAPHMMDATGAGLEASIIGNVLEGGFGHTPYGNHREHFSDAEVVLGNGTVLRTGRFPDLGPDLKGIFVQSNFGVVTALRLPLLPRPAHYESFIIRIDADAGLEALTDRLRQLRQEGVVTSCVHMANATRYLVSSRPCPPEFANTIITSPDAVRIMSTRLLKVGFWNAAGGLYGLKGSVSAAKRRMREVFKGIGEVRFFSNAKLRRLMQVTGKLDAMGFSTGRQLQQSLESFKHIHELMQGVPTDEPYRNIRWRVAEHGDLGLIWFSPVLDATGEMARAAVELARPLFRTHGFEMPLTMTLVTPDRIVGIFNIAFDLHDETQRGQAHELYYALKTRFSEQGIRTYRSALLGMTDLEYDEGKRQVLSDIKSALDPHGVIAPGRYAIDGRRGRGRTQD</sequence>
<dbReference type="PROSITE" id="PS51387">
    <property type="entry name" value="FAD_PCMH"/>
    <property type="match status" value="1"/>
</dbReference>
<dbReference type="InterPro" id="IPR016169">
    <property type="entry name" value="FAD-bd_PCMH_sub2"/>
</dbReference>
<dbReference type="PANTHER" id="PTHR11748:SF111">
    <property type="entry name" value="D-LACTATE DEHYDROGENASE, MITOCHONDRIAL-RELATED"/>
    <property type="match status" value="1"/>
</dbReference>
<dbReference type="Gene3D" id="3.30.43.10">
    <property type="entry name" value="Uridine Diphospho-n-acetylenolpyruvylglucosamine Reductase, domain 2"/>
    <property type="match status" value="1"/>
</dbReference>
<protein>
    <submittedName>
        <fullName evidence="5">FAD-binding oxidoreductase</fullName>
    </submittedName>
</protein>
<keyword evidence="3" id="KW-0274">FAD</keyword>
<dbReference type="InterPro" id="IPR016166">
    <property type="entry name" value="FAD-bd_PCMH"/>
</dbReference>
<comment type="similarity">
    <text evidence="1">Belongs to the FAD-binding oxidoreductase/transferase type 4 family.</text>
</comment>
<dbReference type="OrthoDB" id="9811557at2"/>
<name>A0A6P1ZG35_9BACT</name>
<dbReference type="AlphaFoldDB" id="A0A6P1ZG35"/>
<comment type="caution">
    <text evidence="5">The sequence shown here is derived from an EMBL/GenBank/DDBJ whole genome shotgun (WGS) entry which is preliminary data.</text>
</comment>
<evidence type="ECO:0000256" key="1">
    <source>
        <dbReference type="ARBA" id="ARBA00008000"/>
    </source>
</evidence>
<dbReference type="InterPro" id="IPR006094">
    <property type="entry name" value="Oxid_FAD_bind_N"/>
</dbReference>
<dbReference type="InterPro" id="IPR016164">
    <property type="entry name" value="FAD-linked_Oxase-like_C"/>
</dbReference>
<evidence type="ECO:0000256" key="2">
    <source>
        <dbReference type="ARBA" id="ARBA00022630"/>
    </source>
</evidence>
<reference evidence="5 6" key="1">
    <citation type="submission" date="2018-06" db="EMBL/GenBank/DDBJ databases">
        <title>Complete genome of Desulfovibrio marinus P48SEP.</title>
        <authorList>
            <person name="Crispim J.S."/>
            <person name="Vidigal P.M.P."/>
            <person name="Silva L.C.F."/>
            <person name="Araujo L.C."/>
            <person name="Laguardia C.N."/>
            <person name="Dias R.S."/>
            <person name="Sousa M.P."/>
            <person name="Paula S.O."/>
            <person name="Silva C."/>
        </authorList>
    </citation>
    <scope>NUCLEOTIDE SEQUENCE [LARGE SCALE GENOMIC DNA]</scope>
    <source>
        <strain evidence="5 6">P48SEP</strain>
    </source>
</reference>
<evidence type="ECO:0000313" key="6">
    <source>
        <dbReference type="Proteomes" id="UP000434052"/>
    </source>
</evidence>
<dbReference type="Gene3D" id="3.40.462.10">
    <property type="entry name" value="FAD-linked oxidases, C-terminal domain"/>
    <property type="match status" value="1"/>
</dbReference>
<dbReference type="GO" id="GO:0071949">
    <property type="term" value="F:FAD binding"/>
    <property type="evidence" value="ECO:0007669"/>
    <property type="project" value="InterPro"/>
</dbReference>
<keyword evidence="2" id="KW-0285">Flavoprotein</keyword>
<proteinExistence type="inferred from homology"/>
<feature type="domain" description="FAD-binding PCMH-type" evidence="4">
    <location>
        <begin position="36"/>
        <end position="211"/>
    </location>
</feature>
<evidence type="ECO:0000259" key="4">
    <source>
        <dbReference type="PROSITE" id="PS51387"/>
    </source>
</evidence>
<dbReference type="Gene3D" id="3.30.465.10">
    <property type="match status" value="1"/>
</dbReference>
<dbReference type="GO" id="GO:1903457">
    <property type="term" value="P:lactate catabolic process"/>
    <property type="evidence" value="ECO:0007669"/>
    <property type="project" value="TreeGrafter"/>
</dbReference>
<dbReference type="InterPro" id="IPR016167">
    <property type="entry name" value="FAD-bd_PCMH_sub1"/>
</dbReference>
<dbReference type="InterPro" id="IPR016171">
    <property type="entry name" value="Vanillyl_alc_oxidase_C-sub2"/>
</dbReference>
<evidence type="ECO:0000313" key="5">
    <source>
        <dbReference type="EMBL" id="TVM33467.1"/>
    </source>
</evidence>
<dbReference type="InterPro" id="IPR016170">
    <property type="entry name" value="Cytok_DH_C_sf"/>
</dbReference>
<dbReference type="GO" id="GO:0008720">
    <property type="term" value="F:D-lactate dehydrogenase (NAD+) activity"/>
    <property type="evidence" value="ECO:0007669"/>
    <property type="project" value="TreeGrafter"/>
</dbReference>
<dbReference type="SUPFAM" id="SSF56176">
    <property type="entry name" value="FAD-binding/transporter-associated domain-like"/>
    <property type="match status" value="1"/>
</dbReference>
<accession>A0A6P1ZG35</accession>
<dbReference type="Pfam" id="PF01565">
    <property type="entry name" value="FAD_binding_4"/>
    <property type="match status" value="1"/>
</dbReference>
<dbReference type="Proteomes" id="UP000434052">
    <property type="component" value="Unassembled WGS sequence"/>
</dbReference>
<dbReference type="Gene3D" id="1.10.45.10">
    <property type="entry name" value="Vanillyl-alcohol Oxidase, Chain A, domain 4"/>
    <property type="match status" value="1"/>
</dbReference>